<dbReference type="Ensembl" id="ENSELUT00000020111.3">
    <property type="protein sequence ID" value="ENSELUP00000011955.2"/>
    <property type="gene ID" value="ENSELUG00000012237.3"/>
</dbReference>
<dbReference type="GeneID" id="105026730"/>
<dbReference type="PANTHER" id="PTHR32222">
    <property type="entry name" value="CENTROMERE PROTEIN U"/>
    <property type="match status" value="1"/>
</dbReference>
<dbReference type="OMA" id="FCQQYGE"/>
<dbReference type="STRING" id="8010.ENSELUP00000011955"/>
<comment type="subcellular location">
    <subcellularLocation>
        <location evidence="2">Chromosome</location>
        <location evidence="2">Centromere</location>
    </subcellularLocation>
    <subcellularLocation>
        <location evidence="1">Nucleus</location>
    </subcellularLocation>
</comment>
<dbReference type="FunCoup" id="A0A3P8Y7C7">
    <property type="interactions" value="683"/>
</dbReference>
<feature type="compositionally biased region" description="Basic residues" evidence="11">
    <location>
        <begin position="137"/>
        <end position="149"/>
    </location>
</feature>
<evidence type="ECO:0000256" key="3">
    <source>
        <dbReference type="ARBA" id="ARBA00010440"/>
    </source>
</evidence>
<organism evidence="12 13">
    <name type="scientific">Esox lucius</name>
    <name type="common">Northern pike</name>
    <dbReference type="NCBI Taxonomy" id="8010"/>
    <lineage>
        <taxon>Eukaryota</taxon>
        <taxon>Metazoa</taxon>
        <taxon>Chordata</taxon>
        <taxon>Craniata</taxon>
        <taxon>Vertebrata</taxon>
        <taxon>Euteleostomi</taxon>
        <taxon>Actinopterygii</taxon>
        <taxon>Neopterygii</taxon>
        <taxon>Teleostei</taxon>
        <taxon>Protacanthopterygii</taxon>
        <taxon>Esociformes</taxon>
        <taxon>Esocidae</taxon>
        <taxon>Esox</taxon>
    </lineage>
</organism>
<evidence type="ECO:0000256" key="4">
    <source>
        <dbReference type="ARBA" id="ARBA00016402"/>
    </source>
</evidence>
<evidence type="ECO:0000256" key="10">
    <source>
        <dbReference type="SAM" id="Coils"/>
    </source>
</evidence>
<sequence>MSKKSQITKVLQNLQKQLVEIDSSNGAQKSKPAASLCSPNVSTIGKASFLDLCDIYGNPLHSTALEEDFSPKSAQDQEAAANEGEANGRGGPSKKVHSETPKIPTQAGRGQTKRKSSRVVVPKESSPKKNGQNKLGVKPKTRPQKKSARVKGGEDLTRAQSETSAPQKQALDTNEDDSESANEEDCDNAMSALGCGPQPVQRKRRAWLSSEDLTDEDVSWSPSKKKASQVYQGKQRKSSVMVPRRSLQGPRRKSSSGSLGSSGPSQRDKPRQRNVKKPIDLDVVLDSFLEFVSEYFDTLDSNAVKQAINALSSSFEDQLTEIITDSKELKVLKTENAKMNAAINQKRARLLEAKNELIRSEIQLRALQKDQSQLEQRLTDIRKGTTFLKDLSHLHKSYLDHREAHPDQVEEYGPSSLPALLLEARGVLGTEDQLKTVNERLQKALDRLPS</sequence>
<keyword evidence="6 10" id="KW-0175">Coiled coil</keyword>
<reference evidence="12" key="4">
    <citation type="submission" date="2025-09" db="UniProtKB">
        <authorList>
            <consortium name="Ensembl"/>
        </authorList>
    </citation>
    <scope>IDENTIFICATION</scope>
</reference>
<dbReference type="RefSeq" id="XP_010896689.2">
    <property type="nucleotide sequence ID" value="XM_010898387.4"/>
</dbReference>
<evidence type="ECO:0000313" key="13">
    <source>
        <dbReference type="Proteomes" id="UP000265140"/>
    </source>
</evidence>
<dbReference type="GO" id="GO:0000775">
    <property type="term" value="C:chromosome, centromeric region"/>
    <property type="evidence" value="ECO:0007669"/>
    <property type="project" value="UniProtKB-SubCell"/>
</dbReference>
<dbReference type="AlphaFoldDB" id="A0A3P8Y7C7"/>
<dbReference type="OrthoDB" id="8959258at2759"/>
<reference evidence="12" key="3">
    <citation type="submission" date="2025-08" db="UniProtKB">
        <authorList>
            <consortium name="Ensembl"/>
        </authorList>
    </citation>
    <scope>IDENTIFICATION</scope>
</reference>
<evidence type="ECO:0000256" key="6">
    <source>
        <dbReference type="ARBA" id="ARBA00023054"/>
    </source>
</evidence>
<evidence type="ECO:0000256" key="7">
    <source>
        <dbReference type="ARBA" id="ARBA00023242"/>
    </source>
</evidence>
<dbReference type="GeneTree" id="ENSGT00390000015511"/>
<dbReference type="PANTHER" id="PTHR32222:SF1">
    <property type="entry name" value="CENTROMERE PROTEIN U"/>
    <property type="match status" value="1"/>
</dbReference>
<dbReference type="InParanoid" id="A0A3P8Y7C7"/>
<dbReference type="InterPro" id="IPR025214">
    <property type="entry name" value="CENP-U"/>
</dbReference>
<dbReference type="Proteomes" id="UP000265140">
    <property type="component" value="Chromosome 4"/>
</dbReference>
<name>A0A3P8Y7C7_ESOLU</name>
<keyword evidence="8" id="KW-0137">Centromere</keyword>
<keyword evidence="7" id="KW-0539">Nucleus</keyword>
<accession>A0A3P8Y7C7</accession>
<dbReference type="CTD" id="79682"/>
<dbReference type="GO" id="GO:0005634">
    <property type="term" value="C:nucleus"/>
    <property type="evidence" value="ECO:0007669"/>
    <property type="project" value="UniProtKB-SubCell"/>
</dbReference>
<evidence type="ECO:0000256" key="8">
    <source>
        <dbReference type="ARBA" id="ARBA00023328"/>
    </source>
</evidence>
<dbReference type="Bgee" id="ENSELUG00000012237">
    <property type="expression patterns" value="Expressed in ovary and 9 other cell types or tissues"/>
</dbReference>
<evidence type="ECO:0000313" key="12">
    <source>
        <dbReference type="Ensembl" id="ENSELUP00000011955.2"/>
    </source>
</evidence>
<reference evidence="13" key="1">
    <citation type="journal article" date="2014" name="PLoS ONE">
        <title>The genome and linkage map of the northern pike (Esox lucius): conserved synteny revealed between the salmonid sister group and the Neoteleostei.</title>
        <authorList>
            <person name="Rondeau E.B."/>
            <person name="Minkley D.R."/>
            <person name="Leong J.S."/>
            <person name="Messmer A.M."/>
            <person name="Jantzen J.R."/>
            <person name="von Schalburg K.R."/>
            <person name="Lemon C."/>
            <person name="Bird N.H."/>
            <person name="Koop B.F."/>
        </authorList>
    </citation>
    <scope>NUCLEOTIDE SEQUENCE</scope>
</reference>
<keyword evidence="5" id="KW-0158">Chromosome</keyword>
<feature type="compositionally biased region" description="Acidic residues" evidence="11">
    <location>
        <begin position="173"/>
        <end position="187"/>
    </location>
</feature>
<feature type="compositionally biased region" description="Polar residues" evidence="11">
    <location>
        <begin position="158"/>
        <end position="172"/>
    </location>
</feature>
<proteinExistence type="inferred from homology"/>
<evidence type="ECO:0000256" key="1">
    <source>
        <dbReference type="ARBA" id="ARBA00004123"/>
    </source>
</evidence>
<evidence type="ECO:0000256" key="9">
    <source>
        <dbReference type="ARBA" id="ARBA00031456"/>
    </source>
</evidence>
<feature type="region of interest" description="Disordered" evidence="11">
    <location>
        <begin position="66"/>
        <end position="275"/>
    </location>
</feature>
<dbReference type="Pfam" id="PF13097">
    <property type="entry name" value="CENP-U"/>
    <property type="match status" value="1"/>
</dbReference>
<comment type="similarity">
    <text evidence="3">Belongs to the CENP-U/AME1 family.</text>
</comment>
<reference evidence="12" key="2">
    <citation type="submission" date="2020-02" db="EMBL/GenBank/DDBJ databases">
        <title>Esox lucius (northern pike) genome, fEsoLuc1, primary haplotype.</title>
        <authorList>
            <person name="Myers G."/>
            <person name="Karagic N."/>
            <person name="Meyer A."/>
            <person name="Pippel M."/>
            <person name="Reichard M."/>
            <person name="Winkler S."/>
            <person name="Tracey A."/>
            <person name="Sims Y."/>
            <person name="Howe K."/>
            <person name="Rhie A."/>
            <person name="Formenti G."/>
            <person name="Durbin R."/>
            <person name="Fedrigo O."/>
            <person name="Jarvis E.D."/>
        </authorList>
    </citation>
    <scope>NUCLEOTIDE SEQUENCE [LARGE SCALE GENOMIC DNA]</scope>
</reference>
<keyword evidence="13" id="KW-1185">Reference proteome</keyword>
<feature type="compositionally biased region" description="Low complexity" evidence="11">
    <location>
        <begin position="255"/>
        <end position="265"/>
    </location>
</feature>
<protein>
    <recommendedName>
        <fullName evidence="4">Centromere protein U</fullName>
    </recommendedName>
    <alternativeName>
        <fullName evidence="9">MLF1-interacting protein</fullName>
    </alternativeName>
</protein>
<evidence type="ECO:0000256" key="2">
    <source>
        <dbReference type="ARBA" id="ARBA00004584"/>
    </source>
</evidence>
<feature type="coiled-coil region" evidence="10">
    <location>
        <begin position="329"/>
        <end position="384"/>
    </location>
</feature>
<evidence type="ECO:0000256" key="5">
    <source>
        <dbReference type="ARBA" id="ARBA00022454"/>
    </source>
</evidence>
<evidence type="ECO:0000256" key="11">
    <source>
        <dbReference type="SAM" id="MobiDB-lite"/>
    </source>
</evidence>